<evidence type="ECO:0000256" key="1">
    <source>
        <dbReference type="ARBA" id="ARBA00005564"/>
    </source>
</evidence>
<reference evidence="3" key="2">
    <citation type="submission" date="2013-12" db="EMBL/GenBank/DDBJ databases">
        <title>Evolution of pathogenesis and genome organization in the Tremellales.</title>
        <authorList>
            <person name="Cuomo C."/>
            <person name="Litvintseva A."/>
            <person name="Heitman J."/>
            <person name="Chen Y."/>
            <person name="Sun S."/>
            <person name="Springer D."/>
            <person name="Dromer F."/>
            <person name="Young S."/>
            <person name="Zeng Q."/>
            <person name="Chapman S."/>
            <person name="Gujja S."/>
            <person name="Saif S."/>
            <person name="Birren B."/>
        </authorList>
    </citation>
    <scope>NUCLEOTIDE SEQUENCE [LARGE SCALE GENOMIC DNA]</scope>
    <source>
        <strain evidence="3">BCC8398</strain>
    </source>
</reference>
<comment type="similarity">
    <text evidence="1">Belongs to the cycloisomerase 2 family.</text>
</comment>
<dbReference type="GO" id="GO:0017057">
    <property type="term" value="F:6-phosphogluconolactonase activity"/>
    <property type="evidence" value="ECO:0007669"/>
    <property type="project" value="TreeGrafter"/>
</dbReference>
<keyword evidence="3" id="KW-1185">Reference proteome</keyword>
<name>A0A1B9GZX5_9TREE</name>
<dbReference type="InterPro" id="IPR015943">
    <property type="entry name" value="WD40/YVTN_repeat-like_dom_sf"/>
</dbReference>
<evidence type="ECO:0000313" key="3">
    <source>
        <dbReference type="Proteomes" id="UP000092666"/>
    </source>
</evidence>
<evidence type="ECO:0000313" key="2">
    <source>
        <dbReference type="EMBL" id="OCF36573.1"/>
    </source>
</evidence>
<dbReference type="InterPro" id="IPR019405">
    <property type="entry name" value="Lactonase_7-beta_prop"/>
</dbReference>
<dbReference type="Proteomes" id="UP000092666">
    <property type="component" value="Unassembled WGS sequence"/>
</dbReference>
<dbReference type="InterPro" id="IPR050282">
    <property type="entry name" value="Cycloisomerase_2"/>
</dbReference>
<dbReference type="PANTHER" id="PTHR30344">
    <property type="entry name" value="6-PHOSPHOGLUCONOLACTONASE-RELATED"/>
    <property type="match status" value="1"/>
</dbReference>
<gene>
    <name evidence="2" type="ORF">I316_01824</name>
</gene>
<dbReference type="PANTHER" id="PTHR30344:SF7">
    <property type="entry name" value="DUF2415 DOMAIN-CONTAINING PROTEIN"/>
    <property type="match status" value="1"/>
</dbReference>
<reference evidence="2 3" key="1">
    <citation type="submission" date="2013-07" db="EMBL/GenBank/DDBJ databases">
        <title>The Genome Sequence of Cryptococcus heveanensis BCC8398.</title>
        <authorList>
            <consortium name="The Broad Institute Genome Sequencing Platform"/>
            <person name="Cuomo C."/>
            <person name="Litvintseva A."/>
            <person name="Chen Y."/>
            <person name="Heitman J."/>
            <person name="Sun S."/>
            <person name="Springer D."/>
            <person name="Dromer F."/>
            <person name="Young S.K."/>
            <person name="Zeng Q."/>
            <person name="Gargeya S."/>
            <person name="Fitzgerald M."/>
            <person name="Abouelleil A."/>
            <person name="Alvarado L."/>
            <person name="Berlin A.M."/>
            <person name="Chapman S.B."/>
            <person name="Dewar J."/>
            <person name="Goldberg J."/>
            <person name="Griggs A."/>
            <person name="Gujja S."/>
            <person name="Hansen M."/>
            <person name="Howarth C."/>
            <person name="Imamovic A."/>
            <person name="Larimer J."/>
            <person name="McCowan C."/>
            <person name="Murphy C."/>
            <person name="Pearson M."/>
            <person name="Priest M."/>
            <person name="Roberts A."/>
            <person name="Saif S."/>
            <person name="Shea T."/>
            <person name="Sykes S."/>
            <person name="Wortman J."/>
            <person name="Nusbaum C."/>
            <person name="Birren B."/>
        </authorList>
    </citation>
    <scope>NUCLEOTIDE SEQUENCE [LARGE SCALE GENOMIC DNA]</scope>
    <source>
        <strain evidence="2 3">BCC8398</strain>
    </source>
</reference>
<dbReference type="STRING" id="1296120.A0A1B9GZX5"/>
<dbReference type="Pfam" id="PF10282">
    <property type="entry name" value="Lactonase"/>
    <property type="match status" value="1"/>
</dbReference>
<accession>A0A1B9GZX5</accession>
<sequence>MSADSYTFVVSGYRDTYTIFSFDPSTAQIKVVSSSKAPEKASWIDAAPNAGGLASSRNLYSISEVEKGLAVSLKLSSGNDKIEITAQRETGGSPAHVHVMKDGSGLVAGNYLGGSVIFYPFNADGSLSTTSESPILHLPFVYKDQESPNPERQDASHAHQVLEGENGIIYVPDLGSDRVWVIEREGESGLKIKGWLQAPPGTGPRHAVISKDGKHMYVLTELTSDVLVFSLDTPTYPIIPKPDFKVNIIPDEVPAEAHKFINASELVANPAHPHVLYASNRLELHLEENSKGQFKAPEGAIGDAIAIIELDESGDKVKSVKKIRTALDNLRGMAISADGKYVATAGRKKGGLEIWRTGDNGLDFKLAAKDEKVEGVTDLLFL</sequence>
<dbReference type="EMBL" id="KI669495">
    <property type="protein sequence ID" value="OCF36573.1"/>
    <property type="molecule type" value="Genomic_DNA"/>
</dbReference>
<evidence type="ECO:0008006" key="4">
    <source>
        <dbReference type="Google" id="ProtNLM"/>
    </source>
</evidence>
<dbReference type="OrthoDB" id="9972196at2759"/>
<dbReference type="SUPFAM" id="SSF75011">
    <property type="entry name" value="3-carboxy-cis,cis-mucoante lactonizing enzyme"/>
    <property type="match status" value="1"/>
</dbReference>
<dbReference type="Gene3D" id="2.130.10.10">
    <property type="entry name" value="YVTN repeat-like/Quinoprotein amine dehydrogenase"/>
    <property type="match status" value="1"/>
</dbReference>
<proteinExistence type="inferred from homology"/>
<protein>
    <recommendedName>
        <fullName evidence="4">6-phosphogluconolactonase</fullName>
    </recommendedName>
</protein>
<organism evidence="2 3">
    <name type="scientific">Kwoniella heveanensis BCC8398</name>
    <dbReference type="NCBI Taxonomy" id="1296120"/>
    <lineage>
        <taxon>Eukaryota</taxon>
        <taxon>Fungi</taxon>
        <taxon>Dikarya</taxon>
        <taxon>Basidiomycota</taxon>
        <taxon>Agaricomycotina</taxon>
        <taxon>Tremellomycetes</taxon>
        <taxon>Tremellales</taxon>
        <taxon>Cryptococcaceae</taxon>
        <taxon>Kwoniella</taxon>
    </lineage>
</organism>
<dbReference type="AlphaFoldDB" id="A0A1B9GZX5"/>